<evidence type="ECO:0000313" key="2">
    <source>
        <dbReference type="Proteomes" id="UP001249851"/>
    </source>
</evidence>
<reference evidence="1" key="1">
    <citation type="journal article" date="2023" name="G3 (Bethesda)">
        <title>Whole genome assembly and annotation of the endangered Caribbean coral Acropora cervicornis.</title>
        <authorList>
            <person name="Selwyn J.D."/>
            <person name="Vollmer S.V."/>
        </authorList>
    </citation>
    <scope>NUCLEOTIDE SEQUENCE</scope>
    <source>
        <strain evidence="1">K2</strain>
    </source>
</reference>
<dbReference type="InterPro" id="IPR005312">
    <property type="entry name" value="DUF1759"/>
</dbReference>
<accession>A0AAD9URI6</accession>
<proteinExistence type="predicted"/>
<dbReference type="EMBL" id="JARQWQ010000212">
    <property type="protein sequence ID" value="KAK2547130.1"/>
    <property type="molecule type" value="Genomic_DNA"/>
</dbReference>
<protein>
    <submittedName>
        <fullName evidence="1">Uncharacterized protein</fullName>
    </submittedName>
</protein>
<comment type="caution">
    <text evidence="1">The sequence shown here is derived from an EMBL/GenBank/DDBJ whole genome shotgun (WGS) entry which is preliminary data.</text>
</comment>
<reference evidence="1" key="2">
    <citation type="journal article" date="2023" name="Science">
        <title>Genomic signatures of disease resistance in endangered staghorn corals.</title>
        <authorList>
            <person name="Vollmer S.V."/>
            <person name="Selwyn J.D."/>
            <person name="Despard B.A."/>
            <person name="Roesel C.L."/>
        </authorList>
    </citation>
    <scope>NUCLEOTIDE SEQUENCE</scope>
    <source>
        <strain evidence="1">K2</strain>
    </source>
</reference>
<keyword evidence="2" id="KW-1185">Reference proteome</keyword>
<evidence type="ECO:0000313" key="1">
    <source>
        <dbReference type="EMBL" id="KAK2547130.1"/>
    </source>
</evidence>
<dbReference type="Pfam" id="PF03564">
    <property type="entry name" value="DUF1759"/>
    <property type="match status" value="1"/>
</dbReference>
<dbReference type="PANTHER" id="PTHR47331:SF5">
    <property type="entry name" value="RIBONUCLEASE H"/>
    <property type="match status" value="1"/>
</dbReference>
<sequence length="187" mass="21345">MSRRLEAGARKAKLEVEKKFLDQEHEMRRLQLMKEISIAEAEKNVMNTILNKESETTTAVKEPAVFSGDSFKYPAFVTAFDSIIANNVHTEKDRLSFLEKYISGSANEVIKGFLAMNSDTACKEARKLLDQRYGSPVIVAENYKSNLRNWQHINNGDSKGLREFSDFLIRCYNTSLADVLDKRAPMR</sequence>
<dbReference type="AlphaFoldDB" id="A0AAD9URI6"/>
<name>A0AAD9URI6_ACRCE</name>
<gene>
    <name evidence="1" type="ORF">P5673_033095</name>
</gene>
<organism evidence="1 2">
    <name type="scientific">Acropora cervicornis</name>
    <name type="common">Staghorn coral</name>
    <dbReference type="NCBI Taxonomy" id="6130"/>
    <lineage>
        <taxon>Eukaryota</taxon>
        <taxon>Metazoa</taxon>
        <taxon>Cnidaria</taxon>
        <taxon>Anthozoa</taxon>
        <taxon>Hexacorallia</taxon>
        <taxon>Scleractinia</taxon>
        <taxon>Astrocoeniina</taxon>
        <taxon>Acroporidae</taxon>
        <taxon>Acropora</taxon>
    </lineage>
</organism>
<dbReference type="Proteomes" id="UP001249851">
    <property type="component" value="Unassembled WGS sequence"/>
</dbReference>
<dbReference type="PANTHER" id="PTHR47331">
    <property type="entry name" value="PHD-TYPE DOMAIN-CONTAINING PROTEIN"/>
    <property type="match status" value="1"/>
</dbReference>